<comment type="caution">
    <text evidence="2">The sequence shown here is derived from an EMBL/GenBank/DDBJ whole genome shotgun (WGS) entry which is preliminary data.</text>
</comment>
<dbReference type="InterPro" id="IPR006680">
    <property type="entry name" value="Amidohydro-rel"/>
</dbReference>
<evidence type="ECO:0000313" key="3">
    <source>
        <dbReference type="Proteomes" id="UP001500840"/>
    </source>
</evidence>
<accession>A0ABP8NBR4</accession>
<dbReference type="PANTHER" id="PTHR43135:SF3">
    <property type="entry name" value="ALPHA-D-RIBOSE 1-METHYLPHOSPHONATE 5-TRIPHOSPHATE DIPHOSPHATASE"/>
    <property type="match status" value="1"/>
</dbReference>
<feature type="domain" description="Amidohydrolase-related" evidence="1">
    <location>
        <begin position="351"/>
        <end position="408"/>
    </location>
</feature>
<protein>
    <submittedName>
        <fullName evidence="2">Amidohydrolase</fullName>
    </submittedName>
</protein>
<dbReference type="Pfam" id="PF01979">
    <property type="entry name" value="Amidohydro_1"/>
    <property type="match status" value="1"/>
</dbReference>
<dbReference type="Proteomes" id="UP001500840">
    <property type="component" value="Unassembled WGS sequence"/>
</dbReference>
<dbReference type="RefSeq" id="WP_345326699.1">
    <property type="nucleotide sequence ID" value="NZ_BAABGA010000072.1"/>
</dbReference>
<dbReference type="SUPFAM" id="SSF51556">
    <property type="entry name" value="Metallo-dependent hydrolases"/>
    <property type="match status" value="1"/>
</dbReference>
<gene>
    <name evidence="2" type="ORF">GCM10023156_51370</name>
</gene>
<dbReference type="PANTHER" id="PTHR43135">
    <property type="entry name" value="ALPHA-D-RIBOSE 1-METHYLPHOSPHONATE 5-TRIPHOSPHATE DIPHOSPHATASE"/>
    <property type="match status" value="1"/>
</dbReference>
<reference evidence="3" key="1">
    <citation type="journal article" date="2019" name="Int. J. Syst. Evol. Microbiol.">
        <title>The Global Catalogue of Microorganisms (GCM) 10K type strain sequencing project: providing services to taxonomists for standard genome sequencing and annotation.</title>
        <authorList>
            <consortium name="The Broad Institute Genomics Platform"/>
            <consortium name="The Broad Institute Genome Sequencing Center for Infectious Disease"/>
            <person name="Wu L."/>
            <person name="Ma J."/>
        </authorList>
    </citation>
    <scope>NUCLEOTIDE SEQUENCE [LARGE SCALE GENOMIC DNA]</scope>
    <source>
        <strain evidence="3">JCM 17759</strain>
    </source>
</reference>
<dbReference type="InterPro" id="IPR032466">
    <property type="entry name" value="Metal_Hydrolase"/>
</dbReference>
<sequence length="435" mass="47349">MRILQITSCFVVLLSLAGGRELPANDQIPGAEQSRPILIRGATLHPVDGDVIDEGDLLFDEGRIVALGKNVQVEKGTRVIEAEGKHVYPGLFDAMTDLGLREITAVDVTVDHAERGEKNPNVRSWVSVNPDSELIPVARASGVLLAHVAPGGRFFQGQSAVMQLDGWTASEMNLSAPSAMCVSWGATQVSDADPKAEAKKRDQKLEELDQWFDRAVRYAKQRKAGPVAEDIRLEALLPVIEGRLPLMVHADRRDSIESAVAYAQSRKLKLVIYGGYDAADCADLLKRYDVPVIIAGTLRLPLRRHDPFDHPYTLPQRLNAAGVKYAIGGEGPGYPGGASNVRNLPYHAGCSVAYGLPREDAVRAITLSPAEILGVSDRVGSLTAGKDATLIIADGDILETESNVIDAYIQGRKVDLSSRHTMLFDKYRQKYNRGR</sequence>
<dbReference type="InterPro" id="IPR051781">
    <property type="entry name" value="Metallo-dep_Hydrolase"/>
</dbReference>
<dbReference type="Gene3D" id="3.20.20.140">
    <property type="entry name" value="Metal-dependent hydrolases"/>
    <property type="match status" value="1"/>
</dbReference>
<evidence type="ECO:0000313" key="2">
    <source>
        <dbReference type="EMBL" id="GAA4464685.1"/>
    </source>
</evidence>
<dbReference type="InterPro" id="IPR011059">
    <property type="entry name" value="Metal-dep_hydrolase_composite"/>
</dbReference>
<dbReference type="EMBL" id="BAABGA010000072">
    <property type="protein sequence ID" value="GAA4464685.1"/>
    <property type="molecule type" value="Genomic_DNA"/>
</dbReference>
<evidence type="ECO:0000259" key="1">
    <source>
        <dbReference type="Pfam" id="PF01979"/>
    </source>
</evidence>
<proteinExistence type="predicted"/>
<dbReference type="SUPFAM" id="SSF51338">
    <property type="entry name" value="Composite domain of metallo-dependent hydrolases"/>
    <property type="match status" value="1"/>
</dbReference>
<organism evidence="2 3">
    <name type="scientific">Novipirellula rosea</name>
    <dbReference type="NCBI Taxonomy" id="1031540"/>
    <lineage>
        <taxon>Bacteria</taxon>
        <taxon>Pseudomonadati</taxon>
        <taxon>Planctomycetota</taxon>
        <taxon>Planctomycetia</taxon>
        <taxon>Pirellulales</taxon>
        <taxon>Pirellulaceae</taxon>
        <taxon>Novipirellula</taxon>
    </lineage>
</organism>
<keyword evidence="3" id="KW-1185">Reference proteome</keyword>
<name>A0ABP8NBR4_9BACT</name>